<keyword evidence="3" id="KW-1185">Reference proteome</keyword>
<evidence type="ECO:0000313" key="2">
    <source>
        <dbReference type="EMBL" id="AHD01320.1"/>
    </source>
</evidence>
<feature type="signal peptide" evidence="1">
    <location>
        <begin position="1"/>
        <end position="24"/>
    </location>
</feature>
<dbReference type="RefSeq" id="WP_024090660.1">
    <property type="nucleotide sequence ID" value="NC_023135.1"/>
</dbReference>
<evidence type="ECO:0000256" key="1">
    <source>
        <dbReference type="SAM" id="SignalP"/>
    </source>
</evidence>
<protein>
    <submittedName>
        <fullName evidence="2">Uncharacterized protein</fullName>
    </submittedName>
</protein>
<proteinExistence type="predicted"/>
<name>V9VVF4_9RHOB</name>
<gene>
    <name evidence="2" type="ORF">METH_12130</name>
</gene>
<organism evidence="2 3">
    <name type="scientific">Leisingera methylohalidivorans DSM 14336</name>
    <dbReference type="NCBI Taxonomy" id="999552"/>
    <lineage>
        <taxon>Bacteria</taxon>
        <taxon>Pseudomonadati</taxon>
        <taxon>Pseudomonadota</taxon>
        <taxon>Alphaproteobacteria</taxon>
        <taxon>Rhodobacterales</taxon>
        <taxon>Roseobacteraceae</taxon>
        <taxon>Leisingera</taxon>
    </lineage>
</organism>
<dbReference type="PATRIC" id="fig|999552.6.peg.2420"/>
<dbReference type="STRING" id="999552.METH_12130"/>
<dbReference type="KEGG" id="lmd:METH_12130"/>
<dbReference type="AlphaFoldDB" id="V9VVF4"/>
<accession>V9VVF4</accession>
<evidence type="ECO:0000313" key="3">
    <source>
        <dbReference type="Proteomes" id="UP000018780"/>
    </source>
</evidence>
<feature type="chain" id="PRO_5004783584" evidence="1">
    <location>
        <begin position="25"/>
        <end position="121"/>
    </location>
</feature>
<reference evidence="2 3" key="1">
    <citation type="submission" date="2013-09" db="EMBL/GenBank/DDBJ databases">
        <authorList>
            <consortium name="DOE Joint Genome Institute"/>
            <person name="Klenk H.-P."/>
            <person name="Huntemann M."/>
            <person name="Han J."/>
            <person name="Chen A."/>
            <person name="Kyrpides N."/>
            <person name="Mavromatis K."/>
            <person name="Markowitz V."/>
            <person name="Palaniappan K."/>
            <person name="Ivanova N."/>
            <person name="Schaumberg A."/>
            <person name="Pati A."/>
            <person name="Liolios K."/>
            <person name="Nordberg H.P."/>
            <person name="Cantor M.N."/>
            <person name="Hua S.X."/>
            <person name="Woyke T."/>
        </authorList>
    </citation>
    <scope>NUCLEOTIDE SEQUENCE [LARGE SCALE GENOMIC DNA]</scope>
    <source>
        <strain evidence="2 3">DSM 14336</strain>
    </source>
</reference>
<keyword evidence="1" id="KW-0732">Signal</keyword>
<dbReference type="HOGENOM" id="CLU_162709_0_0_5"/>
<sequence length="121" mass="12772">MSILTTYRLTLPAACLAVAALVSACGSSTTNKNRELYDGVPFKAKAKPVDKKVNRADFSIEIKGADRSVTGARKAAAHAGTTYCVVNYGSSKIDWAVDPSDQDVQLTLTDGQAAFRGTCTP</sequence>
<dbReference type="EMBL" id="CP006773">
    <property type="protein sequence ID" value="AHD01320.1"/>
    <property type="molecule type" value="Genomic_DNA"/>
</dbReference>
<dbReference type="Proteomes" id="UP000018780">
    <property type="component" value="Chromosome"/>
</dbReference>